<dbReference type="SUPFAM" id="SSF52743">
    <property type="entry name" value="Subtilisin-like"/>
    <property type="match status" value="1"/>
</dbReference>
<dbReference type="InterPro" id="IPR000209">
    <property type="entry name" value="Peptidase_S8/S53_dom"/>
</dbReference>
<evidence type="ECO:0000256" key="2">
    <source>
        <dbReference type="ARBA" id="ARBA00022670"/>
    </source>
</evidence>
<dbReference type="GO" id="GO:0006508">
    <property type="term" value="P:proteolysis"/>
    <property type="evidence" value="ECO:0007669"/>
    <property type="project" value="UniProtKB-KW"/>
</dbReference>
<dbReference type="PANTHER" id="PTHR43806">
    <property type="entry name" value="PEPTIDASE S8"/>
    <property type="match status" value="1"/>
</dbReference>
<dbReference type="PANTHER" id="PTHR43806:SF11">
    <property type="entry name" value="CEREVISIN-RELATED"/>
    <property type="match status" value="1"/>
</dbReference>
<dbReference type="Pfam" id="PF00082">
    <property type="entry name" value="Peptidase_S8"/>
    <property type="match status" value="1"/>
</dbReference>
<dbReference type="GO" id="GO:0004252">
    <property type="term" value="F:serine-type endopeptidase activity"/>
    <property type="evidence" value="ECO:0007669"/>
    <property type="project" value="InterPro"/>
</dbReference>
<evidence type="ECO:0000313" key="6">
    <source>
        <dbReference type="EMBL" id="SVB21635.1"/>
    </source>
</evidence>
<dbReference type="InterPro" id="IPR013783">
    <property type="entry name" value="Ig-like_fold"/>
</dbReference>
<proteinExistence type="inferred from homology"/>
<gene>
    <name evidence="6" type="ORF">METZ01_LOCUS174489</name>
</gene>
<feature type="domain" description="Peptidase S8/S53" evidence="5">
    <location>
        <begin position="176"/>
        <end position="475"/>
    </location>
</feature>
<accession>A0A382C6A4</accession>
<dbReference type="PROSITE" id="PS51892">
    <property type="entry name" value="SUBTILASE"/>
    <property type="match status" value="1"/>
</dbReference>
<protein>
    <recommendedName>
        <fullName evidence="5">Peptidase S8/S53 domain-containing protein</fullName>
    </recommendedName>
</protein>
<sequence>MKNIHIIILCLFCCSIQASPLTSQLEEKIRNTPSQEYIRIYIALTDNYDFRSVEGILAKFNKIEKREFVKQELKSYYLESQEDIMSQINELKEEGLITKVKDLWITNVIICESTGEAIYELAKRKDIRKIDYDEYRIVLPDIDKNQSHLNDPQSREITWNVLIVNADDVWAEGYTGQGSVVSVIDTGVNYNHQDLNDHMWGGGIFFPLHGYDFHNDDNNPMDDMGHGTHCAGTVAGDGTAGSQTGIAPDAAIMALKVLDASGGGYESSCWEAIEFSVNNDADVMSLSLGWLHAWGPDRTSWRNAMNSALFAGVIASVAAGNEGTQYGVPDNIRTPGDVPPPWLHPDQTLTGGLSAVVSVGATNSNDGIASFSSRGPVSWETISPFLDYPYNPEMGLIRPDVSAPGENIKSLAHYSNTGYESGWSGTSMATPCVAGVMALMISKDPSITPTQMSEIIETSSLHLGSTGKNNTYGSGRVDAYDAVNMVWGDPIPPNPATNPIPQDGQISISLDSDLRWSNGGGATSFLIFFGTDNPPTNILYGEWLESPIYVPLQLDYETEYYWQITSINQYGETEGNIWSFTTTGPPDETYETGDFSQFPWQFQGYEISWPNDEPIENYIIMEEIDNVNWSVTYEDNNSGIYSAKSGPIDHNQAS</sequence>
<dbReference type="Gene3D" id="3.40.50.200">
    <property type="entry name" value="Peptidase S8/S53 domain"/>
    <property type="match status" value="1"/>
</dbReference>
<keyword evidence="4" id="KW-0720">Serine protease</keyword>
<dbReference type="InterPro" id="IPR036852">
    <property type="entry name" value="Peptidase_S8/S53_dom_sf"/>
</dbReference>
<name>A0A382C6A4_9ZZZZ</name>
<dbReference type="InterPro" id="IPR023828">
    <property type="entry name" value="Peptidase_S8_Ser-AS"/>
</dbReference>
<dbReference type="PROSITE" id="PS00138">
    <property type="entry name" value="SUBTILASE_SER"/>
    <property type="match status" value="1"/>
</dbReference>
<evidence type="ECO:0000259" key="5">
    <source>
        <dbReference type="Pfam" id="PF00082"/>
    </source>
</evidence>
<evidence type="ECO:0000256" key="4">
    <source>
        <dbReference type="ARBA" id="ARBA00022825"/>
    </source>
</evidence>
<dbReference type="PRINTS" id="PR00723">
    <property type="entry name" value="SUBTILISIN"/>
</dbReference>
<keyword evidence="2" id="KW-0645">Protease</keyword>
<dbReference type="Gene3D" id="2.60.40.10">
    <property type="entry name" value="Immunoglobulins"/>
    <property type="match status" value="1"/>
</dbReference>
<dbReference type="InterPro" id="IPR022398">
    <property type="entry name" value="Peptidase_S8_His-AS"/>
</dbReference>
<dbReference type="AlphaFoldDB" id="A0A382C6A4"/>
<evidence type="ECO:0000256" key="1">
    <source>
        <dbReference type="ARBA" id="ARBA00011073"/>
    </source>
</evidence>
<dbReference type="PROSITE" id="PS00136">
    <property type="entry name" value="SUBTILASE_ASP"/>
    <property type="match status" value="1"/>
</dbReference>
<evidence type="ECO:0000256" key="3">
    <source>
        <dbReference type="ARBA" id="ARBA00022801"/>
    </source>
</evidence>
<organism evidence="6">
    <name type="scientific">marine metagenome</name>
    <dbReference type="NCBI Taxonomy" id="408172"/>
    <lineage>
        <taxon>unclassified sequences</taxon>
        <taxon>metagenomes</taxon>
        <taxon>ecological metagenomes</taxon>
    </lineage>
</organism>
<dbReference type="InterPro" id="IPR050131">
    <property type="entry name" value="Peptidase_S8_subtilisin-like"/>
</dbReference>
<keyword evidence="3" id="KW-0378">Hydrolase</keyword>
<dbReference type="InterPro" id="IPR023827">
    <property type="entry name" value="Peptidase_S8_Asp-AS"/>
</dbReference>
<dbReference type="InterPro" id="IPR015500">
    <property type="entry name" value="Peptidase_S8_subtilisin-rel"/>
</dbReference>
<feature type="non-terminal residue" evidence="6">
    <location>
        <position position="654"/>
    </location>
</feature>
<reference evidence="6" key="1">
    <citation type="submission" date="2018-05" db="EMBL/GenBank/DDBJ databases">
        <authorList>
            <person name="Lanie J.A."/>
            <person name="Ng W.-L."/>
            <person name="Kazmierczak K.M."/>
            <person name="Andrzejewski T.M."/>
            <person name="Davidsen T.M."/>
            <person name="Wayne K.J."/>
            <person name="Tettelin H."/>
            <person name="Glass J.I."/>
            <person name="Rusch D."/>
            <person name="Podicherti R."/>
            <person name="Tsui H.-C.T."/>
            <person name="Winkler M.E."/>
        </authorList>
    </citation>
    <scope>NUCLEOTIDE SEQUENCE</scope>
</reference>
<dbReference type="EMBL" id="UINC01033023">
    <property type="protein sequence ID" value="SVB21635.1"/>
    <property type="molecule type" value="Genomic_DNA"/>
</dbReference>
<dbReference type="PROSITE" id="PS00137">
    <property type="entry name" value="SUBTILASE_HIS"/>
    <property type="match status" value="1"/>
</dbReference>
<comment type="similarity">
    <text evidence="1">Belongs to the peptidase S8 family.</text>
</comment>